<dbReference type="GO" id="GO:0004518">
    <property type="term" value="F:nuclease activity"/>
    <property type="evidence" value="ECO:0007669"/>
    <property type="project" value="UniProtKB-KW"/>
</dbReference>
<evidence type="ECO:0000256" key="7">
    <source>
        <dbReference type="ARBA" id="ARBA00038093"/>
    </source>
</evidence>
<dbReference type="GO" id="GO:0046872">
    <property type="term" value="F:metal ion binding"/>
    <property type="evidence" value="ECO:0007669"/>
    <property type="project" value="UniProtKB-KW"/>
</dbReference>
<keyword evidence="2" id="KW-1277">Toxin-antitoxin system</keyword>
<protein>
    <submittedName>
        <fullName evidence="9">Virulence associated protein C</fullName>
    </submittedName>
</protein>
<comment type="similarity">
    <text evidence="7">Belongs to the PINc/VapC protein family.</text>
</comment>
<accession>L8JT35</accession>
<dbReference type="EMBL" id="AMZN01000052">
    <property type="protein sequence ID" value="ELR70517.1"/>
    <property type="molecule type" value="Genomic_DNA"/>
</dbReference>
<dbReference type="Pfam" id="PF01850">
    <property type="entry name" value="PIN"/>
    <property type="match status" value="1"/>
</dbReference>
<dbReference type="InterPro" id="IPR029060">
    <property type="entry name" value="PIN-like_dom_sf"/>
</dbReference>
<dbReference type="Proteomes" id="UP000011135">
    <property type="component" value="Unassembled WGS sequence"/>
</dbReference>
<keyword evidence="6" id="KW-0460">Magnesium</keyword>
<evidence type="ECO:0000256" key="1">
    <source>
        <dbReference type="ARBA" id="ARBA00001946"/>
    </source>
</evidence>
<evidence type="ECO:0000313" key="9">
    <source>
        <dbReference type="EMBL" id="ELR70517.1"/>
    </source>
</evidence>
<sequence>MIDTNIIVDLFANDESLRHQLSVKKVVIPSVVVGELYFGAYASARQKLRLRELSEFIANYGVVYVDEETALFYGQIKAQLKASGTPIPENDVWISALALQHNFIIATRDHHFDKPKKVKVVYW</sequence>
<evidence type="ECO:0000313" key="10">
    <source>
        <dbReference type="Proteomes" id="UP000011135"/>
    </source>
</evidence>
<dbReference type="STRING" id="1237149.C900_03676"/>
<evidence type="ECO:0000259" key="8">
    <source>
        <dbReference type="Pfam" id="PF01850"/>
    </source>
</evidence>
<keyword evidence="4" id="KW-0479">Metal-binding</keyword>
<evidence type="ECO:0000256" key="2">
    <source>
        <dbReference type="ARBA" id="ARBA00022649"/>
    </source>
</evidence>
<keyword evidence="5" id="KW-0378">Hydrolase</keyword>
<dbReference type="PANTHER" id="PTHR33653">
    <property type="entry name" value="RIBONUCLEASE VAPC2"/>
    <property type="match status" value="1"/>
</dbReference>
<dbReference type="PANTHER" id="PTHR33653:SF1">
    <property type="entry name" value="RIBONUCLEASE VAPC2"/>
    <property type="match status" value="1"/>
</dbReference>
<dbReference type="GO" id="GO:0016787">
    <property type="term" value="F:hydrolase activity"/>
    <property type="evidence" value="ECO:0007669"/>
    <property type="project" value="UniProtKB-KW"/>
</dbReference>
<evidence type="ECO:0000256" key="6">
    <source>
        <dbReference type="ARBA" id="ARBA00022842"/>
    </source>
</evidence>
<reference evidence="9 10" key="1">
    <citation type="submission" date="2012-12" db="EMBL/GenBank/DDBJ databases">
        <title>Genome assembly of Fulvivirga imtechensis AK7.</title>
        <authorList>
            <person name="Nupur N."/>
            <person name="Khatri I."/>
            <person name="Kumar R."/>
            <person name="Subramanian S."/>
            <person name="Pinnaka A."/>
        </authorList>
    </citation>
    <scope>NUCLEOTIDE SEQUENCE [LARGE SCALE GENOMIC DNA]</scope>
    <source>
        <strain evidence="9 10">AK7</strain>
    </source>
</reference>
<proteinExistence type="inferred from homology"/>
<evidence type="ECO:0000256" key="3">
    <source>
        <dbReference type="ARBA" id="ARBA00022722"/>
    </source>
</evidence>
<comment type="caution">
    <text evidence="9">The sequence shown here is derived from an EMBL/GenBank/DDBJ whole genome shotgun (WGS) entry which is preliminary data.</text>
</comment>
<name>L8JT35_9BACT</name>
<comment type="cofactor">
    <cofactor evidence="1">
        <name>Mg(2+)</name>
        <dbReference type="ChEBI" id="CHEBI:18420"/>
    </cofactor>
</comment>
<dbReference type="InterPro" id="IPR050556">
    <property type="entry name" value="Type_II_TA_system_RNase"/>
</dbReference>
<gene>
    <name evidence="9" type="ORF">C900_03676</name>
</gene>
<dbReference type="eggNOG" id="COG1487">
    <property type="taxonomic scope" value="Bacteria"/>
</dbReference>
<evidence type="ECO:0000256" key="5">
    <source>
        <dbReference type="ARBA" id="ARBA00022801"/>
    </source>
</evidence>
<keyword evidence="10" id="KW-1185">Reference proteome</keyword>
<organism evidence="9 10">
    <name type="scientific">Fulvivirga imtechensis AK7</name>
    <dbReference type="NCBI Taxonomy" id="1237149"/>
    <lineage>
        <taxon>Bacteria</taxon>
        <taxon>Pseudomonadati</taxon>
        <taxon>Bacteroidota</taxon>
        <taxon>Cytophagia</taxon>
        <taxon>Cytophagales</taxon>
        <taxon>Fulvivirgaceae</taxon>
        <taxon>Fulvivirga</taxon>
    </lineage>
</organism>
<dbReference type="CDD" id="cd18753">
    <property type="entry name" value="PIN_VapC4-5_FitB-like"/>
    <property type="match status" value="1"/>
</dbReference>
<keyword evidence="3" id="KW-0540">Nuclease</keyword>
<dbReference type="AlphaFoldDB" id="L8JT35"/>
<dbReference type="InterPro" id="IPR002716">
    <property type="entry name" value="PIN_dom"/>
</dbReference>
<evidence type="ECO:0000256" key="4">
    <source>
        <dbReference type="ARBA" id="ARBA00022723"/>
    </source>
</evidence>
<dbReference type="Gene3D" id="3.40.50.1010">
    <property type="entry name" value="5'-nuclease"/>
    <property type="match status" value="1"/>
</dbReference>
<dbReference type="SUPFAM" id="SSF88723">
    <property type="entry name" value="PIN domain-like"/>
    <property type="match status" value="1"/>
</dbReference>
<feature type="domain" description="PIN" evidence="8">
    <location>
        <begin position="1"/>
        <end position="116"/>
    </location>
</feature>